<comment type="caution">
    <text evidence="1">The sequence shown here is derived from an EMBL/GenBank/DDBJ whole genome shotgun (WGS) entry which is preliminary data.</text>
</comment>
<accession>A0A4Y2CBC0</accession>
<sequence>MDSSYDDLFLYRPPSMRQLGEQSSRGGQTVPIFVNKFVGVFSSRFLFIVYSRLLPQPATSWVQLLCIVKRIEHPFWKKRLGSKFNPFLVGFFSNLRQNDYDFTSWLEISPREKKKVD</sequence>
<dbReference type="EMBL" id="BGPR01000172">
    <property type="protein sequence ID" value="GBM01653.1"/>
    <property type="molecule type" value="Genomic_DNA"/>
</dbReference>
<evidence type="ECO:0000313" key="1">
    <source>
        <dbReference type="EMBL" id="GBM01653.1"/>
    </source>
</evidence>
<dbReference type="Proteomes" id="UP000499080">
    <property type="component" value="Unassembled WGS sequence"/>
</dbReference>
<proteinExistence type="predicted"/>
<protein>
    <submittedName>
        <fullName evidence="1">Uncharacterized protein</fullName>
    </submittedName>
</protein>
<keyword evidence="2" id="KW-1185">Reference proteome</keyword>
<gene>
    <name evidence="1" type="ORF">AVEN_271916_1</name>
</gene>
<name>A0A4Y2CBC0_ARAVE</name>
<dbReference type="AlphaFoldDB" id="A0A4Y2CBC0"/>
<evidence type="ECO:0000313" key="2">
    <source>
        <dbReference type="Proteomes" id="UP000499080"/>
    </source>
</evidence>
<reference evidence="1 2" key="1">
    <citation type="journal article" date="2019" name="Sci. Rep.">
        <title>Orb-weaving spider Araneus ventricosus genome elucidates the spidroin gene catalogue.</title>
        <authorList>
            <person name="Kono N."/>
            <person name="Nakamura H."/>
            <person name="Ohtoshi R."/>
            <person name="Moran D.A.P."/>
            <person name="Shinohara A."/>
            <person name="Yoshida Y."/>
            <person name="Fujiwara M."/>
            <person name="Mori M."/>
            <person name="Tomita M."/>
            <person name="Arakawa K."/>
        </authorList>
    </citation>
    <scope>NUCLEOTIDE SEQUENCE [LARGE SCALE GENOMIC DNA]</scope>
</reference>
<organism evidence="1 2">
    <name type="scientific">Araneus ventricosus</name>
    <name type="common">Orbweaver spider</name>
    <name type="synonym">Epeira ventricosa</name>
    <dbReference type="NCBI Taxonomy" id="182803"/>
    <lineage>
        <taxon>Eukaryota</taxon>
        <taxon>Metazoa</taxon>
        <taxon>Ecdysozoa</taxon>
        <taxon>Arthropoda</taxon>
        <taxon>Chelicerata</taxon>
        <taxon>Arachnida</taxon>
        <taxon>Araneae</taxon>
        <taxon>Araneomorphae</taxon>
        <taxon>Entelegynae</taxon>
        <taxon>Araneoidea</taxon>
        <taxon>Araneidae</taxon>
        <taxon>Araneus</taxon>
    </lineage>
</organism>